<evidence type="ECO:0000313" key="2">
    <source>
        <dbReference type="Proteomes" id="UP000024816"/>
    </source>
</evidence>
<dbReference type="Proteomes" id="UP000024816">
    <property type="component" value="Unassembled WGS sequence"/>
</dbReference>
<dbReference type="EMBL" id="ARYJ01000001">
    <property type="protein sequence ID" value="KCZ91031.1"/>
    <property type="molecule type" value="Genomic_DNA"/>
</dbReference>
<dbReference type="STRING" id="1280952.HJA_00795"/>
<dbReference type="AlphaFoldDB" id="A0A059FKJ7"/>
<protein>
    <submittedName>
        <fullName evidence="1">Uncharacterized protein</fullName>
    </submittedName>
</protein>
<evidence type="ECO:0000313" key="1">
    <source>
        <dbReference type="EMBL" id="KCZ91031.1"/>
    </source>
</evidence>
<sequence>MLTAGDEYPIHQTPEPVAFSGSDRNFYDRFFFNGYSADGSVFFAAAMGVYPHLNVIDGSVSVLHEGKQSSVFFSRPLNMERMDTFIGGLSVSVLEPLKRIRLKLEETEGIALDVEFTGRAFPIEEPRFTRRQGPRMLMDLTRMTQNGRWAGKLRIDGKEIEVNPDSWTGTRDRSWGVRPIGAQDAQPLIPPLEPQFYWIWTPTNFPNLSFYFHVNDDGAGEAWNKRAVLAMDGAAQGEHLHLDDAQMDVTYAPGTRRMAKARLSMKDGQGNPHTVDFEPLGTFLMRGIGYGHAKFKHGMSHGDQLVVEREDMDPNAPWNIPENLHIQEIVRATHNGPGGQTSEGIGAFEQLFMGPHAPSGFKSMLDGAGE</sequence>
<dbReference type="RefSeq" id="WP_035577038.1">
    <property type="nucleotide sequence ID" value="NZ_ARYJ01000001.1"/>
</dbReference>
<comment type="caution">
    <text evidence="1">The sequence shown here is derived from an EMBL/GenBank/DDBJ whole genome shotgun (WGS) entry which is preliminary data.</text>
</comment>
<accession>A0A059FKJ7</accession>
<keyword evidence="2" id="KW-1185">Reference proteome</keyword>
<dbReference type="eggNOG" id="ENOG502Z7RY">
    <property type="taxonomic scope" value="Bacteria"/>
</dbReference>
<name>A0A059FKJ7_9PROT</name>
<organism evidence="1 2">
    <name type="scientific">Hyphomonas jannaschiana VP2</name>
    <dbReference type="NCBI Taxonomy" id="1280952"/>
    <lineage>
        <taxon>Bacteria</taxon>
        <taxon>Pseudomonadati</taxon>
        <taxon>Pseudomonadota</taxon>
        <taxon>Alphaproteobacteria</taxon>
        <taxon>Hyphomonadales</taxon>
        <taxon>Hyphomonadaceae</taxon>
        <taxon>Hyphomonas</taxon>
    </lineage>
</organism>
<gene>
    <name evidence="1" type="ORF">HJA_00795</name>
</gene>
<reference evidence="1 2" key="1">
    <citation type="journal article" date="2014" name="Antonie Van Leeuwenhoek">
        <title>Hyphomonas beringensis sp. nov. and Hyphomonas chukchiensis sp. nov., isolated from surface seawater of the Bering Sea and Chukchi Sea.</title>
        <authorList>
            <person name="Li C."/>
            <person name="Lai Q."/>
            <person name="Li G."/>
            <person name="Dong C."/>
            <person name="Wang J."/>
            <person name="Liao Y."/>
            <person name="Shao Z."/>
        </authorList>
    </citation>
    <scope>NUCLEOTIDE SEQUENCE [LARGE SCALE GENOMIC DNA]</scope>
    <source>
        <strain evidence="1 2">VP2</strain>
    </source>
</reference>
<dbReference type="OrthoDB" id="333076at2"/>
<dbReference type="PATRIC" id="fig|1280952.3.peg.163"/>
<dbReference type="SUPFAM" id="SSF159245">
    <property type="entry name" value="AttH-like"/>
    <property type="match status" value="1"/>
</dbReference>
<proteinExistence type="predicted"/>